<sequence>MSFDKDVFIKRAEYTVLYALYARLKIYAPIQAMACKNKIAEIPWGEEWICSWDHPDSQISFYQQIEDIIDEHPTALESIFSHLHLFQEEAGRRMTYYEPEQWDKPVYYPSVSRPNHKDLYKYWEKIGDSFHRFLSDALQADSEVRISQFFAWAELWLTSIAAGAKYPFISLAEYLKTLSAIIIALRDHHTLKIVLGDVSGIQSYLFDIARIGTGNVAKRLRARSFALGLLAESSAHRLLLDTKMPIHNLVLSAGGIFYALIPGNESLECWKNSTNNYFYQRFHGSISLNTAEMEVSPFELWSNFPDVLSNLHEMLQIVKGQPFNVQIMDEEGWIESCFIHNSFKKHVPCESCYKFPKQSGEDICEYCSLDEKIGQILPKTNYLLFKKGPYSKLRNKRSVDLGNDICVELAESGSDADENTYLIQSWNQSPLLKIDTPIQGKWMANFIPLASKEDCENLNLKDLNEECKLNSPLTFSQLSAFSKGKHLIGYFKADVDRLGMLFSVGLINERKQQSFSLMHIVMLSKQLERFFSGGINDLLCTKYKRIYTVFSGGDDLFFIGPWSEIMEAAKEVRQKFYSFAGLNKEVSISAGISIVKPNMPLPHVAKEVEKELEKAKEVPNRFRRMNEEQSGRDQIALFDTVMTWEDFNLLNGEAIMIANWWNEGKISSAFLYQLVHFSRMYQLYKEKGDTESLKFIPMLAYSIRRNMEEAGDIKTDQRVLNWANALLQIDDDKTDWLWGYIKPIIQLSALYRRREEMH</sequence>
<dbReference type="EMBL" id="CP042593">
    <property type="protein sequence ID" value="QED48151.1"/>
    <property type="molecule type" value="Genomic_DNA"/>
</dbReference>
<dbReference type="PROSITE" id="PS50887">
    <property type="entry name" value="GGDEF"/>
    <property type="match status" value="1"/>
</dbReference>
<evidence type="ECO:0000313" key="13">
    <source>
        <dbReference type="EMBL" id="QED48151.1"/>
    </source>
</evidence>
<keyword evidence="6" id="KW-0255">Endonuclease</keyword>
<dbReference type="InterPro" id="IPR052117">
    <property type="entry name" value="Cas10/Csm1_subtype-III-A"/>
</dbReference>
<evidence type="ECO:0000256" key="1">
    <source>
        <dbReference type="ARBA" id="ARBA00005700"/>
    </source>
</evidence>
<gene>
    <name evidence="13" type="primary">cas10</name>
    <name evidence="13" type="ORF">FSZ17_13410</name>
</gene>
<keyword evidence="10" id="KW-0051">Antiviral defense</keyword>
<reference evidence="14" key="1">
    <citation type="submission" date="2019-08" db="EMBL/GenBank/DDBJ databases">
        <authorList>
            <person name="Zheng X."/>
        </authorList>
    </citation>
    <scope>NUCLEOTIDE SEQUENCE [LARGE SCALE GENOMIC DNA]</scope>
    <source>
        <strain evidence="14">FJAT-25496</strain>
    </source>
</reference>
<dbReference type="OrthoDB" id="9768769at2"/>
<dbReference type="NCBIfam" id="TIGR02578">
    <property type="entry name" value="cas_TM1811_Csm1"/>
    <property type="match status" value="1"/>
</dbReference>
<evidence type="ECO:0000313" key="14">
    <source>
        <dbReference type="Proteomes" id="UP000321555"/>
    </source>
</evidence>
<evidence type="ECO:0000256" key="3">
    <source>
        <dbReference type="ARBA" id="ARBA00022679"/>
    </source>
</evidence>
<comment type="similarity">
    <text evidence="1">Belongs to the CRISPR-associated Cas10/Csm1 family.</text>
</comment>
<dbReference type="InterPro" id="IPR054767">
    <property type="entry name" value="Cas10-Cmr2_palm2"/>
</dbReference>
<keyword evidence="5" id="KW-0547">Nucleotide-binding</keyword>
<accession>A0A5B8Z5C3</accession>
<dbReference type="GO" id="GO:0004527">
    <property type="term" value="F:exonuclease activity"/>
    <property type="evidence" value="ECO:0007669"/>
    <property type="project" value="UniProtKB-KW"/>
</dbReference>
<name>A0A5B8Z5C3_CYTDA</name>
<dbReference type="InterPro" id="IPR013408">
    <property type="entry name" value="Cas10/Csm1"/>
</dbReference>
<proteinExistence type="inferred from homology"/>
<evidence type="ECO:0000256" key="2">
    <source>
        <dbReference type="ARBA" id="ARBA00014333"/>
    </source>
</evidence>
<keyword evidence="7" id="KW-0378">Hydrolase</keyword>
<feature type="domain" description="GGDEF" evidence="12">
    <location>
        <begin position="486"/>
        <end position="640"/>
    </location>
</feature>
<evidence type="ECO:0000256" key="10">
    <source>
        <dbReference type="ARBA" id="ARBA00023118"/>
    </source>
</evidence>
<dbReference type="Pfam" id="PF22335">
    <property type="entry name" value="Cas10-Cmr2_palm2"/>
    <property type="match status" value="1"/>
</dbReference>
<dbReference type="Pfam" id="PF18211">
    <property type="entry name" value="Csm1_B"/>
    <property type="match status" value="1"/>
</dbReference>
<dbReference type="PANTHER" id="PTHR36528">
    <property type="entry name" value="CRISPR SYSTEM SINGLE-STRAND-SPECIFIC DEOXYRIBONUCLEASE CAS10/CSM1 (SUBTYPE III-A)"/>
    <property type="match status" value="1"/>
</dbReference>
<dbReference type="GO" id="GO:0004519">
    <property type="term" value="F:endonuclease activity"/>
    <property type="evidence" value="ECO:0007669"/>
    <property type="project" value="UniProtKB-KW"/>
</dbReference>
<evidence type="ECO:0000256" key="7">
    <source>
        <dbReference type="ARBA" id="ARBA00022801"/>
    </source>
</evidence>
<evidence type="ECO:0000259" key="12">
    <source>
        <dbReference type="PROSITE" id="PS50887"/>
    </source>
</evidence>
<evidence type="ECO:0000256" key="5">
    <source>
        <dbReference type="ARBA" id="ARBA00022741"/>
    </source>
</evidence>
<keyword evidence="3" id="KW-0808">Transferase</keyword>
<dbReference type="InterPro" id="IPR043128">
    <property type="entry name" value="Rev_trsase/Diguanyl_cyclase"/>
</dbReference>
<dbReference type="KEGG" id="bda:FSZ17_13410"/>
<dbReference type="GO" id="GO:0005524">
    <property type="term" value="F:ATP binding"/>
    <property type="evidence" value="ECO:0007669"/>
    <property type="project" value="UniProtKB-KW"/>
</dbReference>
<dbReference type="InterPro" id="IPR041062">
    <property type="entry name" value="Csm1_B"/>
</dbReference>
<evidence type="ECO:0000256" key="8">
    <source>
        <dbReference type="ARBA" id="ARBA00022839"/>
    </source>
</evidence>
<keyword evidence="14" id="KW-1185">Reference proteome</keyword>
<keyword evidence="8" id="KW-0269">Exonuclease</keyword>
<dbReference type="PANTHER" id="PTHR36528:SF1">
    <property type="entry name" value="CRISPR SYSTEM SINGLE-STRAND-SPECIFIC DEOXYRIBONUCLEASE CAS10_CSM1 (SUBTYPE III-A)"/>
    <property type="match status" value="1"/>
</dbReference>
<dbReference type="InterPro" id="IPR000160">
    <property type="entry name" value="GGDEF_dom"/>
</dbReference>
<dbReference type="AlphaFoldDB" id="A0A5B8Z5C3"/>
<keyword evidence="4" id="KW-0540">Nuclease</keyword>
<dbReference type="Gene3D" id="3.30.70.270">
    <property type="match status" value="1"/>
</dbReference>
<evidence type="ECO:0000256" key="6">
    <source>
        <dbReference type="ARBA" id="ARBA00022759"/>
    </source>
</evidence>
<evidence type="ECO:0000256" key="11">
    <source>
        <dbReference type="ARBA" id="ARBA00032922"/>
    </source>
</evidence>
<dbReference type="STRING" id="1742359.GCA_001439625_01751"/>
<dbReference type="GO" id="GO:0016740">
    <property type="term" value="F:transferase activity"/>
    <property type="evidence" value="ECO:0007669"/>
    <property type="project" value="UniProtKB-KW"/>
</dbReference>
<organism evidence="13 14">
    <name type="scientific">Cytobacillus dafuensis</name>
    <name type="common">Bacillus dafuensis</name>
    <dbReference type="NCBI Taxonomy" id="1742359"/>
    <lineage>
        <taxon>Bacteria</taxon>
        <taxon>Bacillati</taxon>
        <taxon>Bacillota</taxon>
        <taxon>Bacilli</taxon>
        <taxon>Bacillales</taxon>
        <taxon>Bacillaceae</taxon>
        <taxon>Cytobacillus</taxon>
    </lineage>
</organism>
<dbReference type="GO" id="GO:0051607">
    <property type="term" value="P:defense response to virus"/>
    <property type="evidence" value="ECO:0007669"/>
    <property type="project" value="UniProtKB-KW"/>
</dbReference>
<dbReference type="RefSeq" id="WP_057770851.1">
    <property type="nucleotide sequence ID" value="NZ_CP042593.1"/>
</dbReference>
<protein>
    <recommendedName>
        <fullName evidence="2">CRISPR system single-strand-specific deoxyribonuclease Cas10/Csm1 (subtype III-A)</fullName>
    </recommendedName>
    <alternativeName>
        <fullName evidence="11">Cyclic oligoadenylate synthase</fullName>
    </alternativeName>
</protein>
<dbReference type="Proteomes" id="UP000321555">
    <property type="component" value="Chromosome"/>
</dbReference>
<evidence type="ECO:0000256" key="4">
    <source>
        <dbReference type="ARBA" id="ARBA00022722"/>
    </source>
</evidence>
<evidence type="ECO:0000256" key="9">
    <source>
        <dbReference type="ARBA" id="ARBA00022840"/>
    </source>
</evidence>
<keyword evidence="9" id="KW-0067">ATP-binding</keyword>